<evidence type="ECO:0000313" key="2">
    <source>
        <dbReference type="EMBL" id="PVH15968.1"/>
    </source>
</evidence>
<proteinExistence type="predicted"/>
<evidence type="ECO:0000313" key="3">
    <source>
        <dbReference type="Proteomes" id="UP000244406"/>
    </source>
</evidence>
<feature type="compositionally biased region" description="Polar residues" evidence="1">
    <location>
        <begin position="56"/>
        <end position="70"/>
    </location>
</feature>
<protein>
    <submittedName>
        <fullName evidence="2">Uncharacterized protein</fullName>
    </submittedName>
</protein>
<dbReference type="EMBL" id="PKFP01000004">
    <property type="protein sequence ID" value="PVH15968.1"/>
    <property type="molecule type" value="Genomic_DNA"/>
</dbReference>
<comment type="caution">
    <text evidence="2">The sequence shown here is derived from an EMBL/GenBank/DDBJ whole genome shotgun (WGS) entry which is preliminary data.</text>
</comment>
<gene>
    <name evidence="2" type="ORF">CXQ87_003828</name>
</gene>
<dbReference type="RefSeq" id="XP_025336908.1">
    <property type="nucleotide sequence ID" value="XM_025482290.1"/>
</dbReference>
<keyword evidence="3" id="KW-1185">Reference proteome</keyword>
<feature type="region of interest" description="Disordered" evidence="1">
    <location>
        <begin position="52"/>
        <end position="86"/>
    </location>
</feature>
<evidence type="ECO:0000256" key="1">
    <source>
        <dbReference type="SAM" id="MobiDB-lite"/>
    </source>
</evidence>
<feature type="region of interest" description="Disordered" evidence="1">
    <location>
        <begin position="106"/>
        <end position="131"/>
    </location>
</feature>
<dbReference type="GeneID" id="37003828"/>
<accession>A0A2V1ADE7</accession>
<name>A0A2V1ADE7_9ASCO</name>
<organism evidence="2 3">
    <name type="scientific">Candidozyma duobushaemuli</name>
    <dbReference type="NCBI Taxonomy" id="1231522"/>
    <lineage>
        <taxon>Eukaryota</taxon>
        <taxon>Fungi</taxon>
        <taxon>Dikarya</taxon>
        <taxon>Ascomycota</taxon>
        <taxon>Saccharomycotina</taxon>
        <taxon>Pichiomycetes</taxon>
        <taxon>Metschnikowiaceae</taxon>
        <taxon>Candidozyma</taxon>
    </lineage>
</organism>
<dbReference type="Proteomes" id="UP000244406">
    <property type="component" value="Unassembled WGS sequence"/>
</dbReference>
<reference evidence="2 3" key="1">
    <citation type="submission" date="2017-12" db="EMBL/GenBank/DDBJ databases">
        <title>Genome Sequence of the Amphotericin B-resistant Candida duobushaemulonii strain, B09383.</title>
        <authorList>
            <person name="Chow N.A."/>
            <person name="Gade L."/>
            <person name="Batra D."/>
            <person name="Rowe L.A."/>
            <person name="Loparev V.N."/>
            <person name="Litvintseva A.P."/>
        </authorList>
    </citation>
    <scope>NUCLEOTIDE SEQUENCE [LARGE SCALE GENOMIC DNA]</scope>
    <source>
        <strain evidence="2 3">B09383</strain>
    </source>
</reference>
<dbReference type="VEuPathDB" id="FungiDB:CXQ87_003828"/>
<sequence length="131" mass="15244">MTSAQIDTTIIKPLLRRSPRLVQKSLITTPREAQPKLYLCFRLKKKAYKQKQQLKRSCNSTKHNQPSNQCYHPEATEMSSPQGTPTIREKLYIRITLERMLRLSQLKQQEASQRRSTMTNTGLTRPRSIST</sequence>
<dbReference type="AlphaFoldDB" id="A0A2V1ADE7"/>